<comment type="caution">
    <text evidence="1">The sequence shown here is derived from an EMBL/GenBank/DDBJ whole genome shotgun (WGS) entry which is preliminary data.</text>
</comment>
<protein>
    <submittedName>
        <fullName evidence="1">Uncharacterized protein</fullName>
    </submittedName>
</protein>
<name>A0A158KMF8_9BURK</name>
<keyword evidence="2" id="KW-1185">Reference proteome</keyword>
<sequence length="127" mass="13913">MNEPLIVFSAPIVVDASTVWFSAYGIGWGYAAYALHSHTLCEQFGAADTSVKQLKLSFELGKRRICQALLCSRRPILGERKTLSVIDFLKLDNGSAIQTSRHEPDDFESHVEPSEAVIGSSRACPAD</sequence>
<accession>A0A158KMF8</accession>
<proteinExistence type="predicted"/>
<reference evidence="1" key="1">
    <citation type="submission" date="2016-01" db="EMBL/GenBank/DDBJ databases">
        <authorList>
            <person name="Peeters C."/>
        </authorList>
    </citation>
    <scope>NUCLEOTIDE SEQUENCE [LARGE SCALE GENOMIC DNA]</scope>
    <source>
        <strain evidence="1">LMG 22940</strain>
    </source>
</reference>
<organism evidence="1 2">
    <name type="scientific">Caballeronia choica</name>
    <dbReference type="NCBI Taxonomy" id="326476"/>
    <lineage>
        <taxon>Bacteria</taxon>
        <taxon>Pseudomonadati</taxon>
        <taxon>Pseudomonadota</taxon>
        <taxon>Betaproteobacteria</taxon>
        <taxon>Burkholderiales</taxon>
        <taxon>Burkholderiaceae</taxon>
        <taxon>Caballeronia</taxon>
    </lineage>
</organism>
<dbReference type="Proteomes" id="UP000054770">
    <property type="component" value="Unassembled WGS sequence"/>
</dbReference>
<gene>
    <name evidence="1" type="ORF">AWB68_06321</name>
</gene>
<evidence type="ECO:0000313" key="2">
    <source>
        <dbReference type="Proteomes" id="UP000054770"/>
    </source>
</evidence>
<dbReference type="AlphaFoldDB" id="A0A158KMF8"/>
<evidence type="ECO:0000313" key="1">
    <source>
        <dbReference type="EMBL" id="SAL81939.1"/>
    </source>
</evidence>
<dbReference type="RefSeq" id="WP_200828849.1">
    <property type="nucleotide sequence ID" value="NZ_FCON02000111.1"/>
</dbReference>
<dbReference type="EMBL" id="FCON02000111">
    <property type="protein sequence ID" value="SAL81939.1"/>
    <property type="molecule type" value="Genomic_DNA"/>
</dbReference>